<feature type="compositionally biased region" description="Low complexity" evidence="3">
    <location>
        <begin position="418"/>
        <end position="433"/>
    </location>
</feature>
<accession>W6MQL7</accession>
<feature type="region of interest" description="Disordered" evidence="3">
    <location>
        <begin position="699"/>
        <end position="725"/>
    </location>
</feature>
<dbReference type="OrthoDB" id="185175at2759"/>
<dbReference type="GeneID" id="34517590"/>
<feature type="compositionally biased region" description="Low complexity" evidence="3">
    <location>
        <begin position="385"/>
        <end position="395"/>
    </location>
</feature>
<dbReference type="SUPFAM" id="SSF48350">
    <property type="entry name" value="GTPase activation domain, GAP"/>
    <property type="match status" value="1"/>
</dbReference>
<evidence type="ECO:0000256" key="1">
    <source>
        <dbReference type="ARBA" id="ARBA00022468"/>
    </source>
</evidence>
<feature type="domain" description="Rho-GAP" evidence="6">
    <location>
        <begin position="812"/>
        <end position="1005"/>
    </location>
</feature>
<evidence type="ECO:0000259" key="4">
    <source>
        <dbReference type="PROSITE" id="PS50003"/>
    </source>
</evidence>
<dbReference type="Proteomes" id="UP000019384">
    <property type="component" value="Unassembled WGS sequence"/>
</dbReference>
<feature type="region of interest" description="Disordered" evidence="3">
    <location>
        <begin position="215"/>
        <end position="249"/>
    </location>
</feature>
<feature type="coiled-coil region" evidence="2">
    <location>
        <begin position="29"/>
        <end position="56"/>
    </location>
</feature>
<dbReference type="HOGENOM" id="CLU_301119_0_0_1"/>
<dbReference type="InterPro" id="IPR036871">
    <property type="entry name" value="PX_dom_sf"/>
</dbReference>
<dbReference type="InterPro" id="IPR008936">
    <property type="entry name" value="Rho_GTPase_activation_prot"/>
</dbReference>
<dbReference type="Pfam" id="PF00787">
    <property type="entry name" value="PX"/>
    <property type="match status" value="1"/>
</dbReference>
<dbReference type="Gene3D" id="3.30.1520.10">
    <property type="entry name" value="Phox-like domain"/>
    <property type="match status" value="1"/>
</dbReference>
<dbReference type="PROSITE" id="PS50003">
    <property type="entry name" value="PH_DOMAIN"/>
    <property type="match status" value="1"/>
</dbReference>
<dbReference type="GO" id="GO:0005096">
    <property type="term" value="F:GTPase activator activity"/>
    <property type="evidence" value="ECO:0007669"/>
    <property type="project" value="UniProtKB-KW"/>
</dbReference>
<feature type="region of interest" description="Disordered" evidence="3">
    <location>
        <begin position="366"/>
        <end position="433"/>
    </location>
</feature>
<dbReference type="PROSITE" id="PS50238">
    <property type="entry name" value="RHOGAP"/>
    <property type="match status" value="1"/>
</dbReference>
<evidence type="ECO:0000313" key="7">
    <source>
        <dbReference type="EMBL" id="CDK24185.1"/>
    </source>
</evidence>
<dbReference type="PANTHER" id="PTHR15228">
    <property type="entry name" value="SPERMATHECAL PHYSIOLOGY VARIANT"/>
    <property type="match status" value="1"/>
</dbReference>
<organism evidence="7 8">
    <name type="scientific">Kuraishia capsulata CBS 1993</name>
    <dbReference type="NCBI Taxonomy" id="1382522"/>
    <lineage>
        <taxon>Eukaryota</taxon>
        <taxon>Fungi</taxon>
        <taxon>Dikarya</taxon>
        <taxon>Ascomycota</taxon>
        <taxon>Saccharomycotina</taxon>
        <taxon>Pichiomycetes</taxon>
        <taxon>Pichiales</taxon>
        <taxon>Pichiaceae</taxon>
        <taxon>Kuraishia</taxon>
    </lineage>
</organism>
<protein>
    <recommendedName>
        <fullName evidence="9">Rho-GAP domain-containing protein</fullName>
    </recommendedName>
</protein>
<dbReference type="SMART" id="SM00233">
    <property type="entry name" value="PH"/>
    <property type="match status" value="1"/>
</dbReference>
<evidence type="ECO:0000313" key="8">
    <source>
        <dbReference type="Proteomes" id="UP000019384"/>
    </source>
</evidence>
<feature type="region of interest" description="Disordered" evidence="3">
    <location>
        <begin position="125"/>
        <end position="171"/>
    </location>
</feature>
<dbReference type="InterPro" id="IPR051025">
    <property type="entry name" value="RhoGAP"/>
</dbReference>
<dbReference type="InterPro" id="IPR011993">
    <property type="entry name" value="PH-like_dom_sf"/>
</dbReference>
<dbReference type="InterPro" id="IPR001849">
    <property type="entry name" value="PH_domain"/>
</dbReference>
<keyword evidence="1" id="KW-0343">GTPase activation</keyword>
<feature type="compositionally biased region" description="Polar residues" evidence="3">
    <location>
        <begin position="133"/>
        <end position="147"/>
    </location>
</feature>
<feature type="region of interest" description="Disordered" evidence="3">
    <location>
        <begin position="1"/>
        <end position="21"/>
    </location>
</feature>
<dbReference type="GO" id="GO:0035091">
    <property type="term" value="F:phosphatidylinositol binding"/>
    <property type="evidence" value="ECO:0007669"/>
    <property type="project" value="InterPro"/>
</dbReference>
<proteinExistence type="predicted"/>
<feature type="domain" description="PH" evidence="4">
    <location>
        <begin position="584"/>
        <end position="679"/>
    </location>
</feature>
<dbReference type="InterPro" id="IPR000198">
    <property type="entry name" value="RhoGAP_dom"/>
</dbReference>
<reference evidence="7" key="2">
    <citation type="submission" date="2014-02" db="EMBL/GenBank/DDBJ databases">
        <title>Complete DNA sequence of /Kuraishia capsulata/ illustrates novel genomic features among budding yeasts (/Saccharomycotina/).</title>
        <authorList>
            <person name="Morales L."/>
            <person name="Noel B."/>
            <person name="Porcel B."/>
            <person name="Marcet-Houben M."/>
            <person name="Hullo M-F."/>
            <person name="Sacerdot C."/>
            <person name="Tekaia F."/>
            <person name="Leh-Louis V."/>
            <person name="Despons L."/>
            <person name="Khanna V."/>
            <person name="Aury J-M."/>
            <person name="Barbe V."/>
            <person name="Couloux A."/>
            <person name="Labadie K."/>
            <person name="Pelletier E."/>
            <person name="Souciet J-L."/>
            <person name="Boekhout T."/>
            <person name="Gabaldon T."/>
            <person name="Wincker P."/>
            <person name="Dujon B."/>
        </authorList>
    </citation>
    <scope>NUCLEOTIDE SEQUENCE</scope>
    <source>
        <strain evidence="7">CBS 1993</strain>
    </source>
</reference>
<name>W6MQL7_9ASCO</name>
<feature type="domain" description="PX" evidence="5">
    <location>
        <begin position="464"/>
        <end position="580"/>
    </location>
</feature>
<reference evidence="7" key="1">
    <citation type="submission" date="2013-12" db="EMBL/GenBank/DDBJ databases">
        <authorList>
            <person name="Genoscope - CEA"/>
        </authorList>
    </citation>
    <scope>NUCLEOTIDE SEQUENCE</scope>
    <source>
        <strain evidence="7">CBS 1993</strain>
    </source>
</reference>
<dbReference type="InterPro" id="IPR001683">
    <property type="entry name" value="PX_dom"/>
</dbReference>
<dbReference type="RefSeq" id="XP_022456202.1">
    <property type="nucleotide sequence ID" value="XM_022604655.1"/>
</dbReference>
<dbReference type="CDD" id="cd00821">
    <property type="entry name" value="PH"/>
    <property type="match status" value="1"/>
</dbReference>
<dbReference type="AlphaFoldDB" id="W6MQL7"/>
<gene>
    <name evidence="7" type="ORF">KUCA_T00000145001</name>
</gene>
<dbReference type="SUPFAM" id="SSF50729">
    <property type="entry name" value="PH domain-like"/>
    <property type="match status" value="1"/>
</dbReference>
<dbReference type="Gene3D" id="1.10.555.10">
    <property type="entry name" value="Rho GTPase activation protein"/>
    <property type="match status" value="1"/>
</dbReference>
<dbReference type="Gene3D" id="2.30.29.30">
    <property type="entry name" value="Pleckstrin-homology domain (PH domain)/Phosphotyrosine-binding domain (PTB)"/>
    <property type="match status" value="1"/>
</dbReference>
<evidence type="ECO:0000259" key="6">
    <source>
        <dbReference type="PROSITE" id="PS50238"/>
    </source>
</evidence>
<dbReference type="EMBL" id="HG793125">
    <property type="protein sequence ID" value="CDK24185.1"/>
    <property type="molecule type" value="Genomic_DNA"/>
</dbReference>
<dbReference type="SUPFAM" id="SSF64268">
    <property type="entry name" value="PX domain"/>
    <property type="match status" value="1"/>
</dbReference>
<dbReference type="PANTHER" id="PTHR15228:SF24">
    <property type="entry name" value="RHO-GAP DOMAIN-CONTAINING PROTEIN"/>
    <property type="match status" value="1"/>
</dbReference>
<dbReference type="Pfam" id="PF00620">
    <property type="entry name" value="RhoGAP"/>
    <property type="match status" value="1"/>
</dbReference>
<feature type="compositionally biased region" description="Polar residues" evidence="3">
    <location>
        <begin position="701"/>
        <end position="717"/>
    </location>
</feature>
<feature type="compositionally biased region" description="Polar residues" evidence="3">
    <location>
        <begin position="369"/>
        <end position="378"/>
    </location>
</feature>
<dbReference type="PROSITE" id="PS50195">
    <property type="entry name" value="PX"/>
    <property type="match status" value="1"/>
</dbReference>
<dbReference type="STRING" id="1382522.W6MQL7"/>
<sequence>MSSAYDQGISTEPFSTVKNDEPQLSNNALAALMKQVELLRQSNLQLKAELISVKEEVKGKDETILSLQKRVDDFEYDKRKSEGPQSTPTNVVAENDETVIHTPVAKLIDPLQTPNEQQSQLLAETSPVPSALASKSTERGTSGTPESKSPEPDIPPRSAMRGARMSQYSNVSSVYESEPSLKSPVRGASPVGQLKSNVLSVPEAQEVIVPEDIVMGSSPRRLQSPRRAQNQATHRSEIPNLRAPASPLKQSYTYGSPVIASTEKENADDDDDEFVFTNSVDKQGLGLGSLPKGLHSQSNLSSPIVPSDVSSFVDYMDKKLSLNDYSPSKIRAAPSISSPAVDSFQSPTRPLKNDEFYVHRPVLADNDSLHSNEPNSPNLMRAPTSNSNAQSSISSGYPSAFESRERNISRQTVPVREQQYQSQASNSSYPTTPITPLVPVTPSMPKERPSPVRPLLDPASLPETMITVVSVLDPTNPTKKTEEPLITLGVNFAADGRTKLLYDVKKTYSQLVSLDQLVRSFFALQPPLPDRSLFYKNTLQSVEERRRQLTAYFMEVCSRQAYPEQFSLMFAEFFSADSNMMVDPEAKEGLLMKKINVRFTSQWKVVHCSLRDATLTITEGILPNVTQKRIPIGECSIEMEDEMPQVFTITDGKKKKTILFAETFDDSRDWVNALNQLRGHTIRKPPSFKDNVSIRSGVIPGSSSSDFGSETVISNEQPPTPKQRKMGNLFKKATKGQPQQLGNSSSSITREDALQEMDQPEFKAFSPYQSVTTIIQNPIKTPSMMQQTPETIGQFTPVSEKTIFGTTIDEAIALSSAEYQGCVIPSIVYRCLDFLIRENAVRQEGIFRLTGLSLEIKSLQKRFDENYDCDFYSLAEKPDVHSISTLLKRYLRTLSQPLIPMEMSEGFNNLLKLQETDIQKTAHGFQLLLGSLSREVRDVLRVFLKFLKLVMDNSDLNRMGAKNLSIMMSPNIGCDQDAVMELLIDYDYLFESGQVTPLDQRTYRL</sequence>
<evidence type="ECO:0000256" key="2">
    <source>
        <dbReference type="SAM" id="Coils"/>
    </source>
</evidence>
<dbReference type="GO" id="GO:0007165">
    <property type="term" value="P:signal transduction"/>
    <property type="evidence" value="ECO:0007669"/>
    <property type="project" value="InterPro"/>
</dbReference>
<evidence type="ECO:0000256" key="3">
    <source>
        <dbReference type="SAM" id="MobiDB-lite"/>
    </source>
</evidence>
<dbReference type="SMART" id="SM00324">
    <property type="entry name" value="RhoGAP"/>
    <property type="match status" value="1"/>
</dbReference>
<keyword evidence="8" id="KW-1185">Reference proteome</keyword>
<evidence type="ECO:0008006" key="9">
    <source>
        <dbReference type="Google" id="ProtNLM"/>
    </source>
</evidence>
<evidence type="ECO:0000259" key="5">
    <source>
        <dbReference type="PROSITE" id="PS50195"/>
    </source>
</evidence>
<dbReference type="CDD" id="cd06093">
    <property type="entry name" value="PX_domain"/>
    <property type="match status" value="1"/>
</dbReference>
<keyword evidence="2" id="KW-0175">Coiled coil</keyword>